<comment type="subcellular location">
    <subcellularLocation>
        <location evidence="1">Cell envelope</location>
    </subcellularLocation>
</comment>
<feature type="domain" description="Periplasmic binding protein" evidence="4">
    <location>
        <begin position="40"/>
        <end position="295"/>
    </location>
</feature>
<comment type="similarity">
    <text evidence="2">Belongs to the bacterial solute-binding protein 2 family.</text>
</comment>
<keyword evidence="6" id="KW-1185">Reference proteome</keyword>
<dbReference type="InterPro" id="IPR028082">
    <property type="entry name" value="Peripla_BP_I"/>
</dbReference>
<dbReference type="InterPro" id="IPR025997">
    <property type="entry name" value="SBP_2_dom"/>
</dbReference>
<dbReference type="STRING" id="158190.SpiGrapes_3201"/>
<dbReference type="KEGG" id="sgp:SpiGrapes_3201"/>
<evidence type="ECO:0000256" key="3">
    <source>
        <dbReference type="ARBA" id="ARBA00022729"/>
    </source>
</evidence>
<protein>
    <submittedName>
        <fullName evidence="5">ABC-type sugar transport system, periplasmic component</fullName>
    </submittedName>
</protein>
<evidence type="ECO:0000259" key="4">
    <source>
        <dbReference type="Pfam" id="PF13407"/>
    </source>
</evidence>
<proteinExistence type="inferred from homology"/>
<name>G8QQL6_SPHPG</name>
<sequence>MKKRTYLVVGLVLSMVFAMLLMGCGKKTESVQQEKSIEVAICTPYLSSVTTKQMVELMQSKLGAMGYKVSVYDSANDTSKLASDIETCVVSKVDAIVIVSVDPSLCKSQIQEASDAGISVFGCDSGYFDAMQMNATSDNYQMGTMMSKYLFEKIGKQGNIVHLTHRPHPGVVKRTLAMEDVLKEYPQIKLLSEHHIDVPNQINNSKEIVENLLTAYPQKGSIDAILCAWDEPAIGATQALQEAGRDEILVVGVDGNEQAVKLINEGTNLVATLGQDFDGMASMVASEIVKVVKGESTEKGEKYVPALLIEK</sequence>
<dbReference type="eggNOG" id="COG1879">
    <property type="taxonomic scope" value="Bacteria"/>
</dbReference>
<evidence type="ECO:0000313" key="6">
    <source>
        <dbReference type="Proteomes" id="UP000005632"/>
    </source>
</evidence>
<dbReference type="AlphaFoldDB" id="G8QQL6"/>
<evidence type="ECO:0000256" key="2">
    <source>
        <dbReference type="ARBA" id="ARBA00007639"/>
    </source>
</evidence>
<organism evidence="5 6">
    <name type="scientific">Sphaerochaeta pleomorpha (strain ATCC BAA-1885 / DSM 22778 / Grapes)</name>
    <dbReference type="NCBI Taxonomy" id="158190"/>
    <lineage>
        <taxon>Bacteria</taxon>
        <taxon>Pseudomonadati</taxon>
        <taxon>Spirochaetota</taxon>
        <taxon>Spirochaetia</taxon>
        <taxon>Spirochaetales</taxon>
        <taxon>Sphaerochaetaceae</taxon>
        <taxon>Sphaerochaeta</taxon>
    </lineage>
</organism>
<keyword evidence="5" id="KW-0762">Sugar transport</keyword>
<dbReference type="GO" id="GO:0030313">
    <property type="term" value="C:cell envelope"/>
    <property type="evidence" value="ECO:0007669"/>
    <property type="project" value="UniProtKB-SubCell"/>
</dbReference>
<dbReference type="GO" id="GO:0030246">
    <property type="term" value="F:carbohydrate binding"/>
    <property type="evidence" value="ECO:0007669"/>
    <property type="project" value="UniProtKB-ARBA"/>
</dbReference>
<dbReference type="PROSITE" id="PS51257">
    <property type="entry name" value="PROKAR_LIPOPROTEIN"/>
    <property type="match status" value="1"/>
</dbReference>
<reference evidence="5 6" key="1">
    <citation type="submission" date="2011-11" db="EMBL/GenBank/DDBJ databases">
        <title>Complete sequence of Spirochaeta sp. grapes.</title>
        <authorList>
            <consortium name="US DOE Joint Genome Institute"/>
            <person name="Lucas S."/>
            <person name="Han J."/>
            <person name="Lapidus A."/>
            <person name="Cheng J.-F."/>
            <person name="Goodwin L."/>
            <person name="Pitluck S."/>
            <person name="Peters L."/>
            <person name="Ovchinnikova G."/>
            <person name="Munk A.C."/>
            <person name="Detter J.C."/>
            <person name="Han C."/>
            <person name="Tapia R."/>
            <person name="Land M."/>
            <person name="Hauser L."/>
            <person name="Kyrpides N."/>
            <person name="Ivanova N."/>
            <person name="Pagani I."/>
            <person name="Ritalahtilisa K."/>
            <person name="Loeffler F."/>
            <person name="Woyke T."/>
        </authorList>
    </citation>
    <scope>NUCLEOTIDE SEQUENCE [LARGE SCALE GENOMIC DNA]</scope>
    <source>
        <strain evidence="6">ATCC BAA-1885 / DSM 22778 / Grapes</strain>
    </source>
</reference>
<dbReference type="PANTHER" id="PTHR46847">
    <property type="entry name" value="D-ALLOSE-BINDING PERIPLASMIC PROTEIN-RELATED"/>
    <property type="match status" value="1"/>
</dbReference>
<accession>G8QQL6</accession>
<dbReference type="SUPFAM" id="SSF53822">
    <property type="entry name" value="Periplasmic binding protein-like I"/>
    <property type="match status" value="1"/>
</dbReference>
<dbReference type="OrthoDB" id="6196975at2"/>
<keyword evidence="3" id="KW-0732">Signal</keyword>
<dbReference type="Gene3D" id="3.40.50.2300">
    <property type="match status" value="2"/>
</dbReference>
<gene>
    <name evidence="5" type="ordered locus">SpiGrapes_3201</name>
</gene>
<dbReference type="Pfam" id="PF13407">
    <property type="entry name" value="Peripla_BP_4"/>
    <property type="match status" value="1"/>
</dbReference>
<dbReference type="HOGENOM" id="CLU_037628_3_2_12"/>
<dbReference type="PANTHER" id="PTHR46847:SF1">
    <property type="entry name" value="D-ALLOSE-BINDING PERIPLASMIC PROTEIN-RELATED"/>
    <property type="match status" value="1"/>
</dbReference>
<keyword evidence="5" id="KW-0813">Transport</keyword>
<evidence type="ECO:0000256" key="1">
    <source>
        <dbReference type="ARBA" id="ARBA00004196"/>
    </source>
</evidence>
<dbReference type="RefSeq" id="WP_014271785.1">
    <property type="nucleotide sequence ID" value="NC_016633.1"/>
</dbReference>
<dbReference type="EMBL" id="CP003155">
    <property type="protein sequence ID" value="AEV30946.1"/>
    <property type="molecule type" value="Genomic_DNA"/>
</dbReference>
<evidence type="ECO:0000313" key="5">
    <source>
        <dbReference type="EMBL" id="AEV30946.1"/>
    </source>
</evidence>
<dbReference type="Proteomes" id="UP000005632">
    <property type="component" value="Chromosome"/>
</dbReference>